<reference evidence="3" key="1">
    <citation type="journal article" date="2017" name="Nature">
        <title>The sunflower genome provides insights into oil metabolism, flowering and Asterid evolution.</title>
        <authorList>
            <person name="Badouin H."/>
            <person name="Gouzy J."/>
            <person name="Grassa C.J."/>
            <person name="Murat F."/>
            <person name="Staton S.E."/>
            <person name="Cottret L."/>
            <person name="Lelandais-Briere C."/>
            <person name="Owens G.L."/>
            <person name="Carrere S."/>
            <person name="Mayjonade B."/>
            <person name="Legrand L."/>
            <person name="Gill N."/>
            <person name="Kane N.C."/>
            <person name="Bowers J.E."/>
            <person name="Hubner S."/>
            <person name="Bellec A."/>
            <person name="Berard A."/>
            <person name="Berges H."/>
            <person name="Blanchet N."/>
            <person name="Boniface M.C."/>
            <person name="Brunel D."/>
            <person name="Catrice O."/>
            <person name="Chaidir N."/>
            <person name="Claudel C."/>
            <person name="Donnadieu C."/>
            <person name="Faraut T."/>
            <person name="Fievet G."/>
            <person name="Helmstetter N."/>
            <person name="King M."/>
            <person name="Knapp S.J."/>
            <person name="Lai Z."/>
            <person name="Le Paslier M.C."/>
            <person name="Lippi Y."/>
            <person name="Lorenzon L."/>
            <person name="Mandel J.R."/>
            <person name="Marage G."/>
            <person name="Marchand G."/>
            <person name="Marquand E."/>
            <person name="Bret-Mestries E."/>
            <person name="Morien E."/>
            <person name="Nambeesan S."/>
            <person name="Nguyen T."/>
            <person name="Pegot-Espagnet P."/>
            <person name="Pouilly N."/>
            <person name="Raftis F."/>
            <person name="Sallet E."/>
            <person name="Schiex T."/>
            <person name="Thomas J."/>
            <person name="Vandecasteele C."/>
            <person name="Vares D."/>
            <person name="Vear F."/>
            <person name="Vautrin S."/>
            <person name="Crespi M."/>
            <person name="Mangin B."/>
            <person name="Burke J.M."/>
            <person name="Salse J."/>
            <person name="Munos S."/>
            <person name="Vincourt P."/>
            <person name="Rieseberg L.H."/>
            <person name="Langlade N.B."/>
        </authorList>
    </citation>
    <scope>NUCLEOTIDE SEQUENCE [LARGE SCALE GENOMIC DNA]</scope>
    <source>
        <strain evidence="3">cv. SF193</strain>
    </source>
</reference>
<feature type="compositionally biased region" description="Low complexity" evidence="1">
    <location>
        <begin position="21"/>
        <end position="32"/>
    </location>
</feature>
<dbReference type="Proteomes" id="UP000215914">
    <property type="component" value="Chromosome 1"/>
</dbReference>
<evidence type="ECO:0000313" key="3">
    <source>
        <dbReference type="Proteomes" id="UP000215914"/>
    </source>
</evidence>
<protein>
    <submittedName>
        <fullName evidence="2">Uncharacterized protein</fullName>
    </submittedName>
</protein>
<feature type="region of interest" description="Disordered" evidence="1">
    <location>
        <begin position="1"/>
        <end position="51"/>
    </location>
</feature>
<evidence type="ECO:0000256" key="1">
    <source>
        <dbReference type="SAM" id="MobiDB-lite"/>
    </source>
</evidence>
<proteinExistence type="predicted"/>
<dbReference type="AlphaFoldDB" id="A0A251VLB4"/>
<gene>
    <name evidence="2" type="ORF">HannXRQ_Chr01g0005381</name>
</gene>
<organism evidence="2 3">
    <name type="scientific">Helianthus annuus</name>
    <name type="common">Common sunflower</name>
    <dbReference type="NCBI Taxonomy" id="4232"/>
    <lineage>
        <taxon>Eukaryota</taxon>
        <taxon>Viridiplantae</taxon>
        <taxon>Streptophyta</taxon>
        <taxon>Embryophyta</taxon>
        <taxon>Tracheophyta</taxon>
        <taxon>Spermatophyta</taxon>
        <taxon>Magnoliopsida</taxon>
        <taxon>eudicotyledons</taxon>
        <taxon>Gunneridae</taxon>
        <taxon>Pentapetalae</taxon>
        <taxon>asterids</taxon>
        <taxon>campanulids</taxon>
        <taxon>Asterales</taxon>
        <taxon>Asteraceae</taxon>
        <taxon>Asteroideae</taxon>
        <taxon>Heliantheae alliance</taxon>
        <taxon>Heliantheae</taxon>
        <taxon>Helianthus</taxon>
    </lineage>
</organism>
<name>A0A251VLB4_HELAN</name>
<dbReference type="EMBL" id="CM007890">
    <property type="protein sequence ID" value="OTG36234.1"/>
    <property type="molecule type" value="Genomic_DNA"/>
</dbReference>
<sequence length="138" mass="15239">MVHPCLTDTMGRTIKSKNKGVASLSESASSRSVRQKRVGTSRGQDGPSGGAQLRRLHTAWRTGQPVVENPPHIDYTSLPPYDGSVDYPVPPVHHSEWVDPHQERAQNQEEGRVVGAFGFGEFVDTLTSIFGPPQHRYH</sequence>
<accession>A0A251VLB4</accession>
<evidence type="ECO:0000313" key="2">
    <source>
        <dbReference type="EMBL" id="OTG36234.1"/>
    </source>
</evidence>
<keyword evidence="3" id="KW-1185">Reference proteome</keyword>
<dbReference type="InParanoid" id="A0A251VLB4"/>